<dbReference type="InterPro" id="IPR000210">
    <property type="entry name" value="BTB/POZ_dom"/>
</dbReference>
<dbReference type="SUPFAM" id="SSF54695">
    <property type="entry name" value="POZ domain"/>
    <property type="match status" value="1"/>
</dbReference>
<dbReference type="PANTHER" id="PTHR45632">
    <property type="entry name" value="LD33804P"/>
    <property type="match status" value="1"/>
</dbReference>
<proteinExistence type="predicted"/>
<dbReference type="SMART" id="SM00225">
    <property type="entry name" value="BTB"/>
    <property type="match status" value="1"/>
</dbReference>
<gene>
    <name evidence="4" type="primary">KLHL32</name>
</gene>
<evidence type="ECO:0000313" key="4">
    <source>
        <dbReference type="Ensembl" id="ENSFCTP00005015150.1"/>
    </source>
</evidence>
<dbReference type="Proteomes" id="UP000823872">
    <property type="component" value="Chromosome B2"/>
</dbReference>
<reference evidence="4 5" key="1">
    <citation type="submission" date="2021-02" db="EMBL/GenBank/DDBJ databases">
        <title>Safari Cat Assemblies.</title>
        <authorList>
            <person name="Bredemeyer K.R."/>
            <person name="Murphy W.J."/>
        </authorList>
    </citation>
    <scope>NUCLEOTIDE SEQUENCE [LARGE SCALE GENOMIC DNA]</scope>
</reference>
<dbReference type="InterPro" id="IPR011333">
    <property type="entry name" value="SKP1/BTB/POZ_sf"/>
</dbReference>
<feature type="domain" description="BTB" evidence="3">
    <location>
        <begin position="42"/>
        <end position="109"/>
    </location>
</feature>
<name>A0ABI7WXX8_FELCA</name>
<dbReference type="PROSITE" id="PS50097">
    <property type="entry name" value="BTB"/>
    <property type="match status" value="1"/>
</dbReference>
<accession>A0ABI7WXX8</accession>
<evidence type="ECO:0000259" key="3">
    <source>
        <dbReference type="PROSITE" id="PS50097"/>
    </source>
</evidence>
<protein>
    <recommendedName>
        <fullName evidence="3">BTB domain-containing protein</fullName>
    </recommendedName>
</protein>
<dbReference type="Pfam" id="PF00651">
    <property type="entry name" value="BTB"/>
    <property type="match status" value="1"/>
</dbReference>
<reference evidence="4" key="2">
    <citation type="submission" date="2025-08" db="UniProtKB">
        <authorList>
            <consortium name="Ensembl"/>
        </authorList>
    </citation>
    <scope>IDENTIFICATION</scope>
    <source>
        <strain evidence="4">breed Abyssinian</strain>
    </source>
</reference>
<keyword evidence="5" id="KW-1185">Reference proteome</keyword>
<dbReference type="Ensembl" id="ENSFCTT00005023231.1">
    <property type="protein sequence ID" value="ENSFCTP00005015150.1"/>
    <property type="gene ID" value="ENSFCTG00005008303.1"/>
</dbReference>
<sequence>MPSERCLSIQEMLTGQRLCHSESHNDSVLAALNQQRSDGILCDVTLIAEEQKFHAHKAVLAACSDYFRAMFSLCMVESGADEVSLHGVTSLGLKQALEFAYTGQILLEPGVIQDVLAAGSHLQLLELLNLCSHYLIQVVDVSREGKEEVFYGPTLPFASNGIAACFLPAPYFTCPNLQTLQVPHHRIGTI</sequence>
<keyword evidence="1" id="KW-0880">Kelch repeat</keyword>
<keyword evidence="2" id="KW-0677">Repeat</keyword>
<evidence type="ECO:0000256" key="2">
    <source>
        <dbReference type="ARBA" id="ARBA00022737"/>
    </source>
</evidence>
<evidence type="ECO:0000256" key="1">
    <source>
        <dbReference type="ARBA" id="ARBA00022441"/>
    </source>
</evidence>
<reference evidence="4" key="3">
    <citation type="submission" date="2025-09" db="UniProtKB">
        <authorList>
            <consortium name="Ensembl"/>
        </authorList>
    </citation>
    <scope>IDENTIFICATION</scope>
    <source>
        <strain evidence="4">breed Abyssinian</strain>
    </source>
</reference>
<evidence type="ECO:0000313" key="5">
    <source>
        <dbReference type="Proteomes" id="UP000823872"/>
    </source>
</evidence>
<dbReference type="Gene3D" id="3.30.710.10">
    <property type="entry name" value="Potassium Channel Kv1.1, Chain A"/>
    <property type="match status" value="1"/>
</dbReference>
<organism evidence="4 5">
    <name type="scientific">Felis catus</name>
    <name type="common">Cat</name>
    <name type="synonym">Felis silvestris catus</name>
    <dbReference type="NCBI Taxonomy" id="9685"/>
    <lineage>
        <taxon>Eukaryota</taxon>
        <taxon>Metazoa</taxon>
        <taxon>Chordata</taxon>
        <taxon>Craniata</taxon>
        <taxon>Vertebrata</taxon>
        <taxon>Euteleostomi</taxon>
        <taxon>Mammalia</taxon>
        <taxon>Eutheria</taxon>
        <taxon>Laurasiatheria</taxon>
        <taxon>Carnivora</taxon>
        <taxon>Feliformia</taxon>
        <taxon>Felidae</taxon>
        <taxon>Felinae</taxon>
        <taxon>Felis</taxon>
    </lineage>
</organism>
<dbReference type="PANTHER" id="PTHR45632:SF3">
    <property type="entry name" value="KELCH-LIKE PROTEIN 32"/>
    <property type="match status" value="1"/>
</dbReference>
<dbReference type="GeneTree" id="ENSGT00940000157179"/>